<protein>
    <submittedName>
        <fullName evidence="2">Myb_DNA-bind_3 domain-containing protein</fullName>
    </submittedName>
</protein>
<dbReference type="WBParaSite" id="Hba_18197">
    <property type="protein sequence ID" value="Hba_18197"/>
    <property type="gene ID" value="Hba_18197"/>
</dbReference>
<evidence type="ECO:0000313" key="1">
    <source>
        <dbReference type="Proteomes" id="UP000095283"/>
    </source>
</evidence>
<proteinExistence type="predicted"/>
<accession>A0A1I7XKA5</accession>
<evidence type="ECO:0000313" key="2">
    <source>
        <dbReference type="WBParaSite" id="Hba_18197"/>
    </source>
</evidence>
<keyword evidence="1" id="KW-1185">Reference proteome</keyword>
<reference evidence="2" key="1">
    <citation type="submission" date="2016-11" db="UniProtKB">
        <authorList>
            <consortium name="WormBaseParasite"/>
        </authorList>
    </citation>
    <scope>IDENTIFICATION</scope>
</reference>
<organism evidence="1 2">
    <name type="scientific">Heterorhabditis bacteriophora</name>
    <name type="common">Entomopathogenic nematode worm</name>
    <dbReference type="NCBI Taxonomy" id="37862"/>
    <lineage>
        <taxon>Eukaryota</taxon>
        <taxon>Metazoa</taxon>
        <taxon>Ecdysozoa</taxon>
        <taxon>Nematoda</taxon>
        <taxon>Chromadorea</taxon>
        <taxon>Rhabditida</taxon>
        <taxon>Rhabditina</taxon>
        <taxon>Rhabditomorpha</taxon>
        <taxon>Strongyloidea</taxon>
        <taxon>Heterorhabditidae</taxon>
        <taxon>Heterorhabditis</taxon>
    </lineage>
</organism>
<name>A0A1I7XKA5_HETBA</name>
<dbReference type="AlphaFoldDB" id="A0A1I7XKA5"/>
<sequence>MLLKHANQYAPFLVKVFSPTVLADIGSDVLKLVNLMSMTDNALGHHDQRRLMFWKYYWMKIRRRHERDSLNSWELIKQQFQDDCIRWGKVASSENGYHMNSRKTALAAGSTFASRCLPGNARRTFCGKLLLVTKNVLCTTVLNTHTFMGRPRKANKISVKAKHLRQKSPSVNLVGHEGYAIL</sequence>
<dbReference type="Proteomes" id="UP000095283">
    <property type="component" value="Unplaced"/>
</dbReference>